<name>A0A239B1V3_9ACTN</name>
<gene>
    <name evidence="2" type="ORF">SAMN05216252_102327</name>
</gene>
<dbReference type="Gene3D" id="3.90.1570.10">
    <property type="entry name" value="tt1808, chain A"/>
    <property type="match status" value="1"/>
</dbReference>
<dbReference type="PANTHER" id="PTHR35400">
    <property type="entry name" value="SLR1083 PROTEIN"/>
    <property type="match status" value="1"/>
</dbReference>
<dbReference type="CDD" id="cd06260">
    <property type="entry name" value="DUF820-like"/>
    <property type="match status" value="1"/>
</dbReference>
<reference evidence="2 3" key="1">
    <citation type="submission" date="2017-06" db="EMBL/GenBank/DDBJ databases">
        <authorList>
            <person name="Kim H.J."/>
            <person name="Triplett B.A."/>
        </authorList>
    </citation>
    <scope>NUCLEOTIDE SEQUENCE [LARGE SCALE GENOMIC DNA]</scope>
    <source>
        <strain evidence="2 3">CGMCC 4.1858</strain>
    </source>
</reference>
<evidence type="ECO:0000313" key="3">
    <source>
        <dbReference type="Proteomes" id="UP000198280"/>
    </source>
</evidence>
<dbReference type="RefSeq" id="WP_089222477.1">
    <property type="nucleotide sequence ID" value="NZ_FZOF01000002.1"/>
</dbReference>
<proteinExistence type="predicted"/>
<evidence type="ECO:0000313" key="2">
    <source>
        <dbReference type="EMBL" id="SNS01936.1"/>
    </source>
</evidence>
<dbReference type="PANTHER" id="PTHR35400:SF3">
    <property type="entry name" value="SLL1072 PROTEIN"/>
    <property type="match status" value="1"/>
</dbReference>
<sequence length="192" mass="21011">MSSQPHWAPRAAAGSYAPDDPETALKYAIRHHGGDRVQIVEGAIQQVVPPTWGHEKAAAMIRRQIDPVVQKMGCLSGSGNLDLPGSGNWYVPDLAVVPEDLAEADALVPHQTLLVVEVTSESNGDTDRIVKRRRYAEYGAPLYLLVDRQERSCTLYAEPGELGYRSVDGPHPFGTPLRLPEPFGLELDTAEF</sequence>
<organism evidence="2 3">
    <name type="scientific">Actinacidiphila glaucinigra</name>
    <dbReference type="NCBI Taxonomy" id="235986"/>
    <lineage>
        <taxon>Bacteria</taxon>
        <taxon>Bacillati</taxon>
        <taxon>Actinomycetota</taxon>
        <taxon>Actinomycetes</taxon>
        <taxon>Kitasatosporales</taxon>
        <taxon>Streptomycetaceae</taxon>
        <taxon>Actinacidiphila</taxon>
    </lineage>
</organism>
<dbReference type="Proteomes" id="UP000198280">
    <property type="component" value="Unassembled WGS sequence"/>
</dbReference>
<dbReference type="GO" id="GO:0004519">
    <property type="term" value="F:endonuclease activity"/>
    <property type="evidence" value="ECO:0007669"/>
    <property type="project" value="UniProtKB-KW"/>
</dbReference>
<dbReference type="Pfam" id="PF05685">
    <property type="entry name" value="Uma2"/>
    <property type="match status" value="1"/>
</dbReference>
<keyword evidence="2" id="KW-0255">Endonuclease</keyword>
<keyword evidence="2" id="KW-0378">Hydrolase</keyword>
<keyword evidence="2" id="KW-0540">Nuclease</keyword>
<evidence type="ECO:0000259" key="1">
    <source>
        <dbReference type="Pfam" id="PF05685"/>
    </source>
</evidence>
<dbReference type="InterPro" id="IPR012296">
    <property type="entry name" value="Nuclease_put_TT1808"/>
</dbReference>
<dbReference type="OrthoDB" id="3615205at2"/>
<dbReference type="SUPFAM" id="SSF52980">
    <property type="entry name" value="Restriction endonuclease-like"/>
    <property type="match status" value="1"/>
</dbReference>
<feature type="domain" description="Putative restriction endonuclease" evidence="1">
    <location>
        <begin position="31"/>
        <end position="189"/>
    </location>
</feature>
<protein>
    <submittedName>
        <fullName evidence="2">Endonuclease, Uma2 family (Restriction endonuclease fold)</fullName>
    </submittedName>
</protein>
<dbReference type="InterPro" id="IPR008538">
    <property type="entry name" value="Uma2"/>
</dbReference>
<dbReference type="InterPro" id="IPR011335">
    <property type="entry name" value="Restrct_endonuc-II-like"/>
</dbReference>
<accession>A0A239B1V3</accession>
<dbReference type="EMBL" id="FZOF01000002">
    <property type="protein sequence ID" value="SNS01936.1"/>
    <property type="molecule type" value="Genomic_DNA"/>
</dbReference>
<dbReference type="AlphaFoldDB" id="A0A239B1V3"/>
<keyword evidence="3" id="KW-1185">Reference proteome</keyword>